<dbReference type="EMBL" id="LATX01002052">
    <property type="protein sequence ID" value="KTB34669.1"/>
    <property type="molecule type" value="Genomic_DNA"/>
</dbReference>
<name>A0A0W0FEC5_MONRR</name>
<evidence type="ECO:0000313" key="4">
    <source>
        <dbReference type="EMBL" id="KTB44495.1"/>
    </source>
</evidence>
<protein>
    <submittedName>
        <fullName evidence="2">Uncharacterized protein</fullName>
    </submittedName>
</protein>
<dbReference type="Proteomes" id="UP000054988">
    <property type="component" value="Unassembled WGS sequence"/>
</dbReference>
<feature type="region of interest" description="Disordered" evidence="1">
    <location>
        <begin position="1"/>
        <end position="38"/>
    </location>
</feature>
<dbReference type="EMBL" id="LATX01001413">
    <property type="protein sequence ID" value="KTB41925.1"/>
    <property type="molecule type" value="Genomic_DNA"/>
</dbReference>
<evidence type="ECO:0000313" key="3">
    <source>
        <dbReference type="EMBL" id="KTB41925.1"/>
    </source>
</evidence>
<gene>
    <name evidence="2" type="ORF">WG66_12759</name>
    <name evidence="4" type="ORF">WG66_2930</name>
    <name evidence="3" type="ORF">WG66_5501</name>
</gene>
<evidence type="ECO:0000313" key="5">
    <source>
        <dbReference type="Proteomes" id="UP000054988"/>
    </source>
</evidence>
<dbReference type="AlphaFoldDB" id="A0A0W0FEC5"/>
<organism evidence="2 5">
    <name type="scientific">Moniliophthora roreri</name>
    <name type="common">Frosty pod rot fungus</name>
    <name type="synonym">Monilia roreri</name>
    <dbReference type="NCBI Taxonomy" id="221103"/>
    <lineage>
        <taxon>Eukaryota</taxon>
        <taxon>Fungi</taxon>
        <taxon>Dikarya</taxon>
        <taxon>Basidiomycota</taxon>
        <taxon>Agaricomycotina</taxon>
        <taxon>Agaricomycetes</taxon>
        <taxon>Agaricomycetidae</taxon>
        <taxon>Agaricales</taxon>
        <taxon>Marasmiineae</taxon>
        <taxon>Marasmiaceae</taxon>
        <taxon>Moniliophthora</taxon>
    </lineage>
</organism>
<proteinExistence type="predicted"/>
<comment type="caution">
    <text evidence="2">The sequence shown here is derived from an EMBL/GenBank/DDBJ whole genome shotgun (WGS) entry which is preliminary data.</text>
</comment>
<accession>A0A0W0FEC5</accession>
<evidence type="ECO:0000256" key="1">
    <source>
        <dbReference type="SAM" id="MobiDB-lite"/>
    </source>
</evidence>
<sequence>MFSGDECDFGTEGSHDTCSKSGEDSEEDTCSVAGSYASDDGVEDFKQTLRKRVKRDVRIFPPTFPSTYLELREHGPTKFDPKPEGMSSEEWRKVLTETHDRWFNALYEAHREHNQRMEMCKPPLPDRDDGSAHARMFWDDVDTQC</sequence>
<feature type="compositionally biased region" description="Basic and acidic residues" evidence="1">
    <location>
        <begin position="13"/>
        <end position="23"/>
    </location>
</feature>
<reference evidence="2 5" key="1">
    <citation type="submission" date="2015-12" db="EMBL/GenBank/DDBJ databases">
        <title>Draft genome sequence of Moniliophthora roreri, the causal agent of frosty pod rot of cacao.</title>
        <authorList>
            <person name="Aime M.C."/>
            <person name="Diaz-Valderrama J.R."/>
            <person name="Kijpornyongpan T."/>
            <person name="Phillips-Mora W."/>
        </authorList>
    </citation>
    <scope>NUCLEOTIDE SEQUENCE [LARGE SCALE GENOMIC DNA]</scope>
    <source>
        <strain evidence="2 5">MCA 2952</strain>
    </source>
</reference>
<evidence type="ECO:0000313" key="2">
    <source>
        <dbReference type="EMBL" id="KTB34669.1"/>
    </source>
</evidence>
<dbReference type="EMBL" id="LATX01000908">
    <property type="protein sequence ID" value="KTB44495.1"/>
    <property type="molecule type" value="Genomic_DNA"/>
</dbReference>